<protein>
    <submittedName>
        <fullName evidence="6">LysR family transcriptional regulator</fullName>
    </submittedName>
</protein>
<dbReference type="Pfam" id="PF00126">
    <property type="entry name" value="HTH_1"/>
    <property type="match status" value="1"/>
</dbReference>
<evidence type="ECO:0000256" key="4">
    <source>
        <dbReference type="ARBA" id="ARBA00023163"/>
    </source>
</evidence>
<keyword evidence="4" id="KW-0804">Transcription</keyword>
<evidence type="ECO:0000313" key="7">
    <source>
        <dbReference type="Proteomes" id="UP000658131"/>
    </source>
</evidence>
<evidence type="ECO:0000256" key="3">
    <source>
        <dbReference type="ARBA" id="ARBA00023125"/>
    </source>
</evidence>
<dbReference type="InterPro" id="IPR050950">
    <property type="entry name" value="HTH-type_LysR_regulators"/>
</dbReference>
<name>A0ABR7NL12_9FIRM</name>
<dbReference type="EMBL" id="JACRTB010000020">
    <property type="protein sequence ID" value="MBC8577065.1"/>
    <property type="molecule type" value="Genomic_DNA"/>
</dbReference>
<reference evidence="6 7" key="1">
    <citation type="submission" date="2020-08" db="EMBL/GenBank/DDBJ databases">
        <title>Genome public.</title>
        <authorList>
            <person name="Liu C."/>
            <person name="Sun Q."/>
        </authorList>
    </citation>
    <scope>NUCLEOTIDE SEQUENCE [LARGE SCALE GENOMIC DNA]</scope>
    <source>
        <strain evidence="6 7">BX1</strain>
    </source>
</reference>
<comment type="caution">
    <text evidence="6">The sequence shown here is derived from an EMBL/GenBank/DDBJ whole genome shotgun (WGS) entry which is preliminary data.</text>
</comment>
<organism evidence="6 7">
    <name type="scientific">Yanshouia hominis</name>
    <dbReference type="NCBI Taxonomy" id="2763673"/>
    <lineage>
        <taxon>Bacteria</taxon>
        <taxon>Bacillati</taxon>
        <taxon>Bacillota</taxon>
        <taxon>Clostridia</taxon>
        <taxon>Eubacteriales</taxon>
        <taxon>Oscillospiraceae</taxon>
        <taxon>Yanshouia</taxon>
    </lineage>
</organism>
<keyword evidence="7" id="KW-1185">Reference proteome</keyword>
<gene>
    <name evidence="6" type="ORF">H8717_11685</name>
</gene>
<evidence type="ECO:0000313" key="6">
    <source>
        <dbReference type="EMBL" id="MBC8577065.1"/>
    </source>
</evidence>
<accession>A0ABR7NL12</accession>
<dbReference type="InterPro" id="IPR005119">
    <property type="entry name" value="LysR_subst-bd"/>
</dbReference>
<dbReference type="CDD" id="cd05466">
    <property type="entry name" value="PBP2_LTTR_substrate"/>
    <property type="match status" value="1"/>
</dbReference>
<keyword evidence="3" id="KW-0238">DNA-binding</keyword>
<evidence type="ECO:0000259" key="5">
    <source>
        <dbReference type="PROSITE" id="PS50931"/>
    </source>
</evidence>
<evidence type="ECO:0000256" key="1">
    <source>
        <dbReference type="ARBA" id="ARBA00009437"/>
    </source>
</evidence>
<dbReference type="Gene3D" id="1.10.10.10">
    <property type="entry name" value="Winged helix-like DNA-binding domain superfamily/Winged helix DNA-binding domain"/>
    <property type="match status" value="1"/>
</dbReference>
<dbReference type="Gene3D" id="3.40.190.290">
    <property type="match status" value="1"/>
</dbReference>
<dbReference type="SUPFAM" id="SSF53850">
    <property type="entry name" value="Periplasmic binding protein-like II"/>
    <property type="match status" value="1"/>
</dbReference>
<dbReference type="Pfam" id="PF03466">
    <property type="entry name" value="LysR_substrate"/>
    <property type="match status" value="1"/>
</dbReference>
<dbReference type="SUPFAM" id="SSF46785">
    <property type="entry name" value="Winged helix' DNA-binding domain"/>
    <property type="match status" value="1"/>
</dbReference>
<dbReference type="PROSITE" id="PS50931">
    <property type="entry name" value="HTH_LYSR"/>
    <property type="match status" value="1"/>
</dbReference>
<feature type="domain" description="HTH lysR-type" evidence="5">
    <location>
        <begin position="47"/>
        <end position="104"/>
    </location>
</feature>
<dbReference type="PRINTS" id="PR00039">
    <property type="entry name" value="HTHLYSR"/>
</dbReference>
<dbReference type="InterPro" id="IPR036390">
    <property type="entry name" value="WH_DNA-bd_sf"/>
</dbReference>
<proteinExistence type="inferred from homology"/>
<evidence type="ECO:0000256" key="2">
    <source>
        <dbReference type="ARBA" id="ARBA00023015"/>
    </source>
</evidence>
<keyword evidence="2" id="KW-0805">Transcription regulation</keyword>
<dbReference type="PANTHER" id="PTHR30419">
    <property type="entry name" value="HTH-TYPE TRANSCRIPTIONAL REGULATOR YBHD"/>
    <property type="match status" value="1"/>
</dbReference>
<dbReference type="PANTHER" id="PTHR30419:SF8">
    <property type="entry name" value="NITROGEN ASSIMILATION TRANSCRIPTIONAL ACTIVATOR-RELATED"/>
    <property type="match status" value="1"/>
</dbReference>
<comment type="similarity">
    <text evidence="1">Belongs to the LysR transcriptional regulatory family.</text>
</comment>
<dbReference type="RefSeq" id="WP_262400535.1">
    <property type="nucleotide sequence ID" value="NZ_JACRTB010000020.1"/>
</dbReference>
<dbReference type="InterPro" id="IPR000847">
    <property type="entry name" value="LysR_HTH_N"/>
</dbReference>
<dbReference type="InterPro" id="IPR036388">
    <property type="entry name" value="WH-like_DNA-bd_sf"/>
</dbReference>
<sequence>MEYGLNSTGTFRWCGYIVFKIAQYLKMYYSSNIRFCVPPVFWRRFTMELRELRYFVQIARDHSYTRAAEHLYVSQPALSKMMKKLEGELQVPLLDVRSGGVYLTDYGETLYEKTVPLLNEFDALQNFAKDVRCVKSGRLRVGVTPMLGTLYLVDIMVNFCNQYPGVELKLVENGSKEIRRQLMEGNIDIGLCISGDENEYTENTVLFQDEMIVCVHTSNPLARHASLEISELKNEPLNFYSNASTLFTQIKERCIQTGFEPKINISSTKVNMLMQMTSRGVGSCILPRPYANKYLLPNLKMIPIEGGFPWVGCLVKNNNVYQSYVSQLFERYVTEYFQCRQRNMEGD</sequence>
<dbReference type="Proteomes" id="UP000658131">
    <property type="component" value="Unassembled WGS sequence"/>
</dbReference>